<dbReference type="Pfam" id="PF00293">
    <property type="entry name" value="NUDIX"/>
    <property type="match status" value="1"/>
</dbReference>
<keyword evidence="2 5" id="KW-0378">Hydrolase</keyword>
<dbReference type="PROSITE" id="PS00893">
    <property type="entry name" value="NUDIX_BOX"/>
    <property type="match status" value="1"/>
</dbReference>
<name>A0AAE6XNV1_9MICO</name>
<protein>
    <submittedName>
        <fullName evidence="5">NUDIX hydrolase</fullName>
    </submittedName>
</protein>
<dbReference type="Gene3D" id="3.90.79.10">
    <property type="entry name" value="Nucleoside Triphosphate Pyrophosphohydrolase"/>
    <property type="match status" value="1"/>
</dbReference>
<evidence type="ECO:0000256" key="1">
    <source>
        <dbReference type="ARBA" id="ARBA00001946"/>
    </source>
</evidence>
<dbReference type="Proteomes" id="UP000503164">
    <property type="component" value="Chromosome"/>
</dbReference>
<comment type="cofactor">
    <cofactor evidence="1">
        <name>Mg(2+)</name>
        <dbReference type="ChEBI" id="CHEBI:18420"/>
    </cofactor>
</comment>
<evidence type="ECO:0000313" key="6">
    <source>
        <dbReference type="Proteomes" id="UP000503164"/>
    </source>
</evidence>
<evidence type="ECO:0000259" key="4">
    <source>
        <dbReference type="PROSITE" id="PS51462"/>
    </source>
</evidence>
<reference evidence="5 6" key="1">
    <citation type="journal article" date="2020" name="Mol. Plant Pathol.">
        <title>Plasmid composition and the chpG gene determine the virulence level of Clavibacter capsici natural isolates in pepper.</title>
        <authorList>
            <person name="Hwang I.S."/>
            <person name="Lee H.M."/>
            <person name="Oh E.J."/>
            <person name="Lee S."/>
            <person name="Heu S."/>
            <person name="Oh C.S."/>
        </authorList>
    </citation>
    <scope>NUCLEOTIDE SEQUENCE [LARGE SCALE GENOMIC DNA]</scope>
    <source>
        <strain evidence="5 6">1101</strain>
    </source>
</reference>
<dbReference type="CDD" id="cd03424">
    <property type="entry name" value="NUDIX_ADPRase_Nudt5_UGPPase_Nudt14"/>
    <property type="match status" value="1"/>
</dbReference>
<gene>
    <name evidence="5" type="ORF">GW570_00905</name>
</gene>
<evidence type="ECO:0000256" key="2">
    <source>
        <dbReference type="ARBA" id="ARBA00022801"/>
    </source>
</evidence>
<dbReference type="InterPro" id="IPR020084">
    <property type="entry name" value="NUDIX_hydrolase_CS"/>
</dbReference>
<dbReference type="GO" id="GO:0006753">
    <property type="term" value="P:nucleoside phosphate metabolic process"/>
    <property type="evidence" value="ECO:0007669"/>
    <property type="project" value="TreeGrafter"/>
</dbReference>
<proteinExistence type="predicted"/>
<dbReference type="SUPFAM" id="SSF55811">
    <property type="entry name" value="Nudix"/>
    <property type="match status" value="1"/>
</dbReference>
<dbReference type="InterPro" id="IPR000086">
    <property type="entry name" value="NUDIX_hydrolase_dom"/>
</dbReference>
<accession>A0AAE6XNV1</accession>
<dbReference type="InterPro" id="IPR015797">
    <property type="entry name" value="NUDIX_hydrolase-like_dom_sf"/>
</dbReference>
<dbReference type="PANTHER" id="PTHR11839">
    <property type="entry name" value="UDP/ADP-SUGAR PYROPHOSPHATASE"/>
    <property type="match status" value="1"/>
</dbReference>
<dbReference type="AlphaFoldDB" id="A0AAE6XNV1"/>
<dbReference type="GO" id="GO:0019693">
    <property type="term" value="P:ribose phosphate metabolic process"/>
    <property type="evidence" value="ECO:0007669"/>
    <property type="project" value="TreeGrafter"/>
</dbReference>
<sequence length="212" mass="22505">MSSATPGLDPQHPHTDPERLWATSGRRDLHRGRVVLVEHDVLLPDGSASRYEVDESVPFAVATLVIDGDHVLLSRQYRHPLGRWILDLPGGAGDAAEQPADAARRELEEELGLVAPELRPLRTYAVNPGRASWSVHVFACTSPTTAGTADRSDPSEQVRLVRMPVAELDALIAAGGIEDPTLLIARAAAAEQGLLPPVAPPGAATPVSAARP</sequence>
<feature type="domain" description="Nudix hydrolase" evidence="4">
    <location>
        <begin position="56"/>
        <end position="185"/>
    </location>
</feature>
<dbReference type="PANTHER" id="PTHR11839:SF18">
    <property type="entry name" value="NUDIX HYDROLASE DOMAIN-CONTAINING PROTEIN"/>
    <property type="match status" value="1"/>
</dbReference>
<organism evidence="5 6">
    <name type="scientific">Clavibacter capsici</name>
    <dbReference type="NCBI Taxonomy" id="1874630"/>
    <lineage>
        <taxon>Bacteria</taxon>
        <taxon>Bacillati</taxon>
        <taxon>Actinomycetota</taxon>
        <taxon>Actinomycetes</taxon>
        <taxon>Micrococcales</taxon>
        <taxon>Microbacteriaceae</taxon>
        <taxon>Clavibacter</taxon>
    </lineage>
</organism>
<evidence type="ECO:0000256" key="3">
    <source>
        <dbReference type="SAM" id="MobiDB-lite"/>
    </source>
</evidence>
<dbReference type="RefSeq" id="WP_053773385.1">
    <property type="nucleotide sequence ID" value="NZ_CP012573.1"/>
</dbReference>
<dbReference type="EMBL" id="CP048049">
    <property type="protein sequence ID" value="QIS43760.1"/>
    <property type="molecule type" value="Genomic_DNA"/>
</dbReference>
<dbReference type="KEGG" id="ccap:AES38_00900"/>
<dbReference type="PROSITE" id="PS51462">
    <property type="entry name" value="NUDIX"/>
    <property type="match status" value="1"/>
</dbReference>
<evidence type="ECO:0000313" key="5">
    <source>
        <dbReference type="EMBL" id="QIS43760.1"/>
    </source>
</evidence>
<dbReference type="GO" id="GO:0016787">
    <property type="term" value="F:hydrolase activity"/>
    <property type="evidence" value="ECO:0007669"/>
    <property type="project" value="UniProtKB-KW"/>
</dbReference>
<feature type="region of interest" description="Disordered" evidence="3">
    <location>
        <begin position="1"/>
        <end position="24"/>
    </location>
</feature>
<keyword evidence="6" id="KW-1185">Reference proteome</keyword>